<name>A0A6I4V3S0_9SPHN</name>
<evidence type="ECO:0000313" key="3">
    <source>
        <dbReference type="Proteomes" id="UP000471435"/>
    </source>
</evidence>
<dbReference type="AlphaFoldDB" id="A0A6I4V3S0"/>
<feature type="domain" description="Aldehyde oxidase/xanthine dehydrogenase a/b hammerhead" evidence="1">
    <location>
        <begin position="241"/>
        <end position="319"/>
    </location>
</feature>
<dbReference type="Pfam" id="PF02738">
    <property type="entry name" value="MoCoBD_1"/>
    <property type="match status" value="1"/>
</dbReference>
<dbReference type="InterPro" id="IPR037165">
    <property type="entry name" value="AldOxase/xan_DH_Mopterin-bd_sf"/>
</dbReference>
<dbReference type="Pfam" id="PF20256">
    <property type="entry name" value="MoCoBD_2"/>
    <property type="match status" value="2"/>
</dbReference>
<comment type="caution">
    <text evidence="2">The sequence shown here is derived from an EMBL/GenBank/DDBJ whole genome shotgun (WGS) entry which is preliminary data.</text>
</comment>
<dbReference type="InterPro" id="IPR012368">
    <property type="entry name" value="OxRdtase_Mopterin-bd_su_IorB"/>
</dbReference>
<proteinExistence type="predicted"/>
<reference evidence="2 3" key="1">
    <citation type="submission" date="2019-12" db="EMBL/GenBank/DDBJ databases">
        <title>Genomic-based taxomic classification of the family Erythrobacteraceae.</title>
        <authorList>
            <person name="Xu L."/>
        </authorList>
    </citation>
    <scope>NUCLEOTIDE SEQUENCE [LARGE SCALE GENOMIC DNA]</scope>
    <source>
        <strain evidence="2 3">SW-109</strain>
    </source>
</reference>
<accession>A0A6I4V3S0</accession>
<organism evidence="2 3">
    <name type="scientific">Pontixanthobacter luteolus</name>
    <dbReference type="NCBI Taxonomy" id="295089"/>
    <lineage>
        <taxon>Bacteria</taxon>
        <taxon>Pseudomonadati</taxon>
        <taxon>Pseudomonadota</taxon>
        <taxon>Alphaproteobacteria</taxon>
        <taxon>Sphingomonadales</taxon>
        <taxon>Erythrobacteraceae</taxon>
        <taxon>Pontixanthobacter</taxon>
    </lineage>
</organism>
<dbReference type="GO" id="GO:0016491">
    <property type="term" value="F:oxidoreductase activity"/>
    <property type="evidence" value="ECO:0007669"/>
    <property type="project" value="InterPro"/>
</dbReference>
<sequence length="760" mass="81222">MAISRRGVLVGAAVGGGLLVAWGLRPRTFPTPLSPGRGEQVFGAWLKVARDGVVTVAVPQTEMGQGVTTILPQIIAIELGADWRQIAVEPAPVSGAYANIPLAAKWAALWTPTFADLADEPGDMLAERYAQITRFSATADGTSLAAYEMACRNAAASARTVFIEEAAERWGIGVEECDTAAGFVIAGDRRLSFGELADGAAQRDAPDIPVLRPGVIAEQPLPGSELAEPEYPRLDLPSKVDGTHLFAADVRLPDMVYAAIKHGPLDRAELTEFDIGPAEANPRVVNVVKGKRWLAAVATDWWTADKVVEAMQPRFSVEGIAESYRGQEALNDAARSGAGFRIAVRGDGVSIDDPDFARRYHVAPALHAALETASATARYADGRLEIWIASQAPERARRAAAQAIGLSLEDVILYPMPAGGSFDRRLEHDHAVEIALIAREVSLERPRPVQLVWSRWQEHLAGIPRTPAVGLLWADFKDGSSGQLSALHSRIAAPPSALEFGQRLFENKTRWAAREAVSGKADPLTVEGAMPPYGIPSVVVEHVPTDIGISTARMRGNAHGYTAFFTESFIDEAAAMFGREPLSYRIEMLGDDVRLVTCLQAAARLAEWDGGRDQSGQGLACHRMGSKETGGRIACIATARLDTGGVRVSKLSAAVDIGRIVNLDIARQQIEGGLIFGLSMALGASTEYARGLPTTQGLRDLNLPRLAECPEIEVEFVPSSAEPFDPGELGAAVCAPAVANALFSATGLRFRNLPLFSEGF</sequence>
<evidence type="ECO:0000259" key="1">
    <source>
        <dbReference type="SMART" id="SM01008"/>
    </source>
</evidence>
<dbReference type="InterPro" id="IPR046867">
    <property type="entry name" value="AldOxase/xan_DH_MoCoBD2"/>
</dbReference>
<dbReference type="Proteomes" id="UP000471435">
    <property type="component" value="Unassembled WGS sequence"/>
</dbReference>
<keyword evidence="3" id="KW-1185">Reference proteome</keyword>
<dbReference type="InterPro" id="IPR000674">
    <property type="entry name" value="Ald_Oxase/Xan_DH_a/b"/>
</dbReference>
<dbReference type="RefSeq" id="WP_160731563.1">
    <property type="nucleotide sequence ID" value="NZ_WTYP01000002.1"/>
</dbReference>
<dbReference type="SMART" id="SM01008">
    <property type="entry name" value="Ald_Xan_dh_C"/>
    <property type="match status" value="1"/>
</dbReference>
<dbReference type="PANTHER" id="PTHR47495">
    <property type="entry name" value="ALDEHYDE DEHYDROGENASE"/>
    <property type="match status" value="1"/>
</dbReference>
<dbReference type="InterPro" id="IPR008274">
    <property type="entry name" value="AldOxase/xan_DH_MoCoBD1"/>
</dbReference>
<dbReference type="InterPro" id="IPR052516">
    <property type="entry name" value="N-heterocyclic_Hydroxylase"/>
</dbReference>
<dbReference type="SUPFAM" id="SSF56003">
    <property type="entry name" value="Molybdenum cofactor-binding domain"/>
    <property type="match status" value="2"/>
</dbReference>
<protein>
    <submittedName>
        <fullName evidence="2">Molybdopterin-dependent oxidoreductase</fullName>
    </submittedName>
</protein>
<dbReference type="PIRSF" id="PIRSF036389">
    <property type="entry name" value="IOR_B"/>
    <property type="match status" value="1"/>
</dbReference>
<dbReference type="PANTHER" id="PTHR47495:SF1">
    <property type="entry name" value="BLL3820 PROTEIN"/>
    <property type="match status" value="1"/>
</dbReference>
<dbReference type="Gene3D" id="3.30.365.10">
    <property type="entry name" value="Aldehyde oxidase/xanthine dehydrogenase, molybdopterin binding domain"/>
    <property type="match status" value="3"/>
</dbReference>
<evidence type="ECO:0000313" key="2">
    <source>
        <dbReference type="EMBL" id="MXP48375.1"/>
    </source>
</evidence>
<gene>
    <name evidence="2" type="ORF">GRI43_13345</name>
</gene>
<dbReference type="OrthoDB" id="9767994at2"/>
<dbReference type="EMBL" id="WTYP01000002">
    <property type="protein sequence ID" value="MXP48375.1"/>
    <property type="molecule type" value="Genomic_DNA"/>
</dbReference>
<dbReference type="Gene3D" id="3.90.1170.50">
    <property type="entry name" value="Aldehyde oxidase/xanthine dehydrogenase, a/b hammerhead"/>
    <property type="match status" value="1"/>
</dbReference>